<comment type="caution">
    <text evidence="2">The sequence shown here is derived from an EMBL/GenBank/DDBJ whole genome shotgun (WGS) entry which is preliminary data.</text>
</comment>
<name>A0A7J6WEQ1_THATH</name>
<accession>A0A7J6WEQ1</accession>
<evidence type="ECO:0000313" key="3">
    <source>
        <dbReference type="Proteomes" id="UP000554482"/>
    </source>
</evidence>
<feature type="compositionally biased region" description="Polar residues" evidence="1">
    <location>
        <begin position="101"/>
        <end position="124"/>
    </location>
</feature>
<dbReference type="AlphaFoldDB" id="A0A7J6WEQ1"/>
<protein>
    <submittedName>
        <fullName evidence="2">Uncharacterized protein</fullName>
    </submittedName>
</protein>
<reference evidence="2 3" key="1">
    <citation type="submission" date="2020-06" db="EMBL/GenBank/DDBJ databases">
        <title>Transcriptomic and genomic resources for Thalictrum thalictroides and T. hernandezii: Facilitating candidate gene discovery in an emerging model plant lineage.</title>
        <authorList>
            <person name="Arias T."/>
            <person name="Riano-Pachon D.M."/>
            <person name="Di Stilio V.S."/>
        </authorList>
    </citation>
    <scope>NUCLEOTIDE SEQUENCE [LARGE SCALE GENOMIC DNA]</scope>
    <source>
        <strain evidence="3">cv. WT478/WT964</strain>
        <tissue evidence="2">Leaves</tissue>
    </source>
</reference>
<proteinExistence type="predicted"/>
<organism evidence="2 3">
    <name type="scientific">Thalictrum thalictroides</name>
    <name type="common">Rue-anemone</name>
    <name type="synonym">Anemone thalictroides</name>
    <dbReference type="NCBI Taxonomy" id="46969"/>
    <lineage>
        <taxon>Eukaryota</taxon>
        <taxon>Viridiplantae</taxon>
        <taxon>Streptophyta</taxon>
        <taxon>Embryophyta</taxon>
        <taxon>Tracheophyta</taxon>
        <taxon>Spermatophyta</taxon>
        <taxon>Magnoliopsida</taxon>
        <taxon>Ranunculales</taxon>
        <taxon>Ranunculaceae</taxon>
        <taxon>Thalictroideae</taxon>
        <taxon>Thalictrum</taxon>
    </lineage>
</organism>
<dbReference type="OrthoDB" id="1914915at2759"/>
<dbReference type="EMBL" id="JABWDY010018154">
    <property type="protein sequence ID" value="KAF5194875.1"/>
    <property type="molecule type" value="Genomic_DNA"/>
</dbReference>
<sequence length="243" mass="26692">MQFPENEQFDRLCNAFHQVADLATGNGEKVEIVLQWIKKLKDYLSKSEGSSENSQPTLVPGSKLLASSTIGDIAPTSGIVHSPLAVRKRGRPPINRKQSKSEQMTPNGESNGMPTGDTQGCNTFKEQNDGCIGLEFGATQENFTRKDPTNGSKAMEVDSYNVSQIGNVSVDQHVTDISSRNVFYGVGFSPYIQNFNNGTHVSHSGNPPQGNQHNIDIGANFSLQTQGYHFPFWNGHDMRFGRL</sequence>
<keyword evidence="3" id="KW-1185">Reference proteome</keyword>
<dbReference type="Proteomes" id="UP000554482">
    <property type="component" value="Unassembled WGS sequence"/>
</dbReference>
<evidence type="ECO:0000256" key="1">
    <source>
        <dbReference type="SAM" id="MobiDB-lite"/>
    </source>
</evidence>
<gene>
    <name evidence="2" type="ORF">FRX31_015538</name>
</gene>
<evidence type="ECO:0000313" key="2">
    <source>
        <dbReference type="EMBL" id="KAF5194875.1"/>
    </source>
</evidence>
<feature type="region of interest" description="Disordered" evidence="1">
    <location>
        <begin position="81"/>
        <end position="124"/>
    </location>
</feature>